<dbReference type="Proteomes" id="UP001195965">
    <property type="component" value="Chromosome"/>
</dbReference>
<protein>
    <submittedName>
        <fullName evidence="1">Uncharacterized protein</fullName>
    </submittedName>
</protein>
<proteinExistence type="predicted"/>
<reference evidence="1 2" key="1">
    <citation type="journal article" date="2021" name="ISME J.">
        <title>Genomic evolution of the class Acidithiobacillia: deep-branching Proteobacteria living in extreme acidic conditions.</title>
        <authorList>
            <person name="Moya-Beltran A."/>
            <person name="Beard S."/>
            <person name="Rojas-Villalobos C."/>
            <person name="Issotta F."/>
            <person name="Gallardo Y."/>
            <person name="Ulloa R."/>
            <person name="Giaveno A."/>
            <person name="Degli Esposti M."/>
            <person name="Johnson D.B."/>
            <person name="Quatrini R."/>
        </authorList>
    </citation>
    <scope>NUCLEOTIDE SEQUENCE [LARGE SCALE GENOMIC DNA]</scope>
    <source>
        <strain evidence="1 2">GG1-14</strain>
    </source>
</reference>
<accession>A0ACD5HIW4</accession>
<sequence>MRIDDAITIIKGLPDDLQAELLATAQWLPVKAPLTYAHSKTLVLAWHELSTTSLHWSGANLMVRINPQPYLTNPELFAAPNIHYDAEIWSPFEAPWCLSLPHADLFKIAWYLKLYVATWGKTQVARRRHLRKDRLDGLAIGIHIQPADSTADVYLLGGRSLPDIIAKDIADQK</sequence>
<gene>
    <name evidence="1" type="ORF">HHS34_005220</name>
</gene>
<organism evidence="1 2">
    <name type="scientific">Acidithiobacillus montserratensis</name>
    <dbReference type="NCBI Taxonomy" id="2729135"/>
    <lineage>
        <taxon>Bacteria</taxon>
        <taxon>Pseudomonadati</taxon>
        <taxon>Pseudomonadota</taxon>
        <taxon>Acidithiobacillia</taxon>
        <taxon>Acidithiobacillales</taxon>
        <taxon>Acidithiobacillaceae</taxon>
        <taxon>Acidithiobacillus</taxon>
    </lineage>
</organism>
<evidence type="ECO:0000313" key="2">
    <source>
        <dbReference type="Proteomes" id="UP001195965"/>
    </source>
</evidence>
<evidence type="ECO:0000313" key="1">
    <source>
        <dbReference type="EMBL" id="XRI74593.1"/>
    </source>
</evidence>
<dbReference type="EMBL" id="CP127526">
    <property type="protein sequence ID" value="XRI74593.1"/>
    <property type="molecule type" value="Genomic_DNA"/>
</dbReference>
<keyword evidence="2" id="KW-1185">Reference proteome</keyword>
<name>A0ACD5HIW4_9PROT</name>